<dbReference type="InterPro" id="IPR017853">
    <property type="entry name" value="GH"/>
</dbReference>
<keyword evidence="1" id="KW-0378">Hydrolase</keyword>
<feature type="signal peptide" evidence="3">
    <location>
        <begin position="1"/>
        <end position="22"/>
    </location>
</feature>
<feature type="domain" description="Glycoside hydrolase family 42 N-terminal" evidence="4">
    <location>
        <begin position="80"/>
        <end position="238"/>
    </location>
</feature>
<dbReference type="Proteomes" id="UP001236500">
    <property type="component" value="Chromosome"/>
</dbReference>
<evidence type="ECO:0000256" key="1">
    <source>
        <dbReference type="ARBA" id="ARBA00022801"/>
    </source>
</evidence>
<organism evidence="6 7">
    <name type="scientific">Microbulbifer bruguierae</name>
    <dbReference type="NCBI Taxonomy" id="3029061"/>
    <lineage>
        <taxon>Bacteria</taxon>
        <taxon>Pseudomonadati</taxon>
        <taxon>Pseudomonadota</taxon>
        <taxon>Gammaproteobacteria</taxon>
        <taxon>Cellvibrionales</taxon>
        <taxon>Microbulbiferaceae</taxon>
        <taxon>Microbulbifer</taxon>
    </lineage>
</organism>
<gene>
    <name evidence="6" type="ORF">PVT68_08730</name>
</gene>
<proteinExistence type="predicted"/>
<evidence type="ECO:0000256" key="3">
    <source>
        <dbReference type="SAM" id="SignalP"/>
    </source>
</evidence>
<feature type="chain" id="PRO_5045701731" evidence="3">
    <location>
        <begin position="23"/>
        <end position="534"/>
    </location>
</feature>
<dbReference type="Pfam" id="PF02449">
    <property type="entry name" value="Glyco_hydro_42"/>
    <property type="match status" value="1"/>
</dbReference>
<dbReference type="InterPro" id="IPR040719">
    <property type="entry name" value="DUF5597"/>
</dbReference>
<dbReference type="RefSeq" id="WP_280322350.1">
    <property type="nucleotide sequence ID" value="NZ_CP118605.1"/>
</dbReference>
<evidence type="ECO:0000313" key="6">
    <source>
        <dbReference type="EMBL" id="WGL18366.1"/>
    </source>
</evidence>
<protein>
    <submittedName>
        <fullName evidence="6">DUF5597 domain-containing protein</fullName>
    </submittedName>
</protein>
<dbReference type="InterPro" id="IPR013529">
    <property type="entry name" value="Glyco_hydro_42_N"/>
</dbReference>
<reference evidence="6 7" key="1">
    <citation type="submission" date="2023-02" db="EMBL/GenBank/DDBJ databases">
        <title>Description and genomic characterization of Microbulbifer bruguierae sp. nov., isolated from the sediment of mangrove plant Bruguiera sexangula.</title>
        <authorList>
            <person name="Long M."/>
        </authorList>
    </citation>
    <scope>NUCLEOTIDE SEQUENCE [LARGE SCALE GENOMIC DNA]</scope>
    <source>
        <strain evidence="6 7">H12</strain>
    </source>
</reference>
<accession>A0ABY8NHG4</accession>
<dbReference type="EMBL" id="CP118605">
    <property type="protein sequence ID" value="WGL18366.1"/>
    <property type="molecule type" value="Genomic_DNA"/>
</dbReference>
<keyword evidence="2" id="KW-0326">Glycosidase</keyword>
<evidence type="ECO:0000313" key="7">
    <source>
        <dbReference type="Proteomes" id="UP001236500"/>
    </source>
</evidence>
<evidence type="ECO:0000259" key="4">
    <source>
        <dbReference type="Pfam" id="PF02449"/>
    </source>
</evidence>
<keyword evidence="7" id="KW-1185">Reference proteome</keyword>
<dbReference type="Gene3D" id="3.20.20.80">
    <property type="entry name" value="Glycosidases"/>
    <property type="match status" value="1"/>
</dbReference>
<name>A0ABY8NHG4_9GAMM</name>
<dbReference type="Pfam" id="PF18120">
    <property type="entry name" value="DUF5597"/>
    <property type="match status" value="1"/>
</dbReference>
<dbReference type="Gene3D" id="2.60.220.20">
    <property type="entry name" value="putative beta-Galactosidase from caulobacter crescentus"/>
    <property type="match status" value="1"/>
</dbReference>
<sequence length="534" mass="59985">MNKRLRNFLAAAVLLSPLCSFAALPQLIETNGQTQLLVDEKPFLILGGELGNSSASSLEYMDDVWLKASAMNINTLLVPVYWELLEPVEGRFDFDLLEGLIERAREQEIKLVLLWFGSWKNSMSCYVPSWVKRDSERFPRAFSADGKPQEILTPFSPANLQADQKAFAAMMQFLEKTDRRHNTVLMVQVENEIGMLPSARDHHPLAETAFKAPVPQPLMQYLQQRGDDLEPELRALWSNSNFRSNGSWEEVFGTGKAAEEVFIAWHFARYADGVAGAGKAEYELPMFVNAALNRPGKEPGEYPSGGPLPHLMDVWKAGAPNIDLLVPDFYNPRFQYWNDRYTRQGDPLLIPEIRFDPDVGAKALYAFGHYNTLGFSPFSVETGSDQAMISLAHSYNLLHQVHTGITNSELPRAGVWLSKENPQMQFTLGDYQFTARHELTLGWSPGASEETWPEAGAAIIQTGDEEFIVAGTGVVLTFDHPEGRAGIDTIREGQFINGSWYPGRVLNGDQSHQGRHLRIADGSWEVQLLKLYRY</sequence>
<evidence type="ECO:0000256" key="2">
    <source>
        <dbReference type="ARBA" id="ARBA00023295"/>
    </source>
</evidence>
<keyword evidence="3" id="KW-0732">Signal</keyword>
<evidence type="ECO:0000259" key="5">
    <source>
        <dbReference type="Pfam" id="PF18120"/>
    </source>
</evidence>
<feature type="domain" description="DUF5597" evidence="5">
    <location>
        <begin position="391"/>
        <end position="518"/>
    </location>
</feature>
<dbReference type="SUPFAM" id="SSF51445">
    <property type="entry name" value="(Trans)glycosidases"/>
    <property type="match status" value="1"/>
</dbReference>